<dbReference type="SUPFAM" id="SSF52009">
    <property type="entry name" value="Phosphohistidine domain"/>
    <property type="match status" value="1"/>
</dbReference>
<evidence type="ECO:0000256" key="2">
    <source>
        <dbReference type="ARBA" id="ARBA00007837"/>
    </source>
</evidence>
<dbReference type="InterPro" id="IPR008279">
    <property type="entry name" value="PEP-util_enz_mobile_dom"/>
</dbReference>
<keyword evidence="12" id="KW-0670">Pyruvate</keyword>
<evidence type="ECO:0000256" key="7">
    <source>
        <dbReference type="ARBA" id="ARBA00022842"/>
    </source>
</evidence>
<dbReference type="PROSITE" id="PS00370">
    <property type="entry name" value="PEP_ENZYMES_PHOS_SITE"/>
    <property type="match status" value="1"/>
</dbReference>
<dbReference type="InterPro" id="IPR050499">
    <property type="entry name" value="PEP-utilizing_PTS_enzyme"/>
</dbReference>
<dbReference type="GO" id="GO:0016301">
    <property type="term" value="F:kinase activity"/>
    <property type="evidence" value="ECO:0007669"/>
    <property type="project" value="UniProtKB-KW"/>
</dbReference>
<dbReference type="InterPro" id="IPR040442">
    <property type="entry name" value="Pyrv_kinase-like_dom_sf"/>
</dbReference>
<keyword evidence="4 12" id="KW-0808">Transferase</keyword>
<dbReference type="Gene3D" id="3.20.20.60">
    <property type="entry name" value="Phosphoenolpyruvate-binding domains"/>
    <property type="match status" value="1"/>
</dbReference>
<evidence type="ECO:0000313" key="12">
    <source>
        <dbReference type="EMBL" id="EFK97136.1"/>
    </source>
</evidence>
<dbReference type="SUPFAM" id="SSF47831">
    <property type="entry name" value="Enzyme I of the PEP:sugar phosphotransferase system HPr-binding (sub)domain"/>
    <property type="match status" value="1"/>
</dbReference>
<evidence type="ECO:0000256" key="4">
    <source>
        <dbReference type="ARBA" id="ARBA00022679"/>
    </source>
</evidence>
<dbReference type="InterPro" id="IPR000121">
    <property type="entry name" value="PEP_util_C"/>
</dbReference>
<dbReference type="GO" id="GO:0046872">
    <property type="term" value="F:metal ion binding"/>
    <property type="evidence" value="ECO:0007669"/>
    <property type="project" value="UniProtKB-KW"/>
</dbReference>
<feature type="non-terminal residue" evidence="12">
    <location>
        <position position="1"/>
    </location>
</feature>
<accession>D9PH34</accession>
<evidence type="ECO:0000256" key="1">
    <source>
        <dbReference type="ARBA" id="ARBA00001946"/>
    </source>
</evidence>
<dbReference type="SUPFAM" id="SSF51621">
    <property type="entry name" value="Phosphoenolpyruvate/pyruvate domain"/>
    <property type="match status" value="1"/>
</dbReference>
<dbReference type="Pfam" id="PF05524">
    <property type="entry name" value="PEP-utilisers_N"/>
    <property type="match status" value="1"/>
</dbReference>
<keyword evidence="6" id="KW-0418">Kinase</keyword>
<reference evidence="12" key="2">
    <citation type="journal article" date="2011" name="Microb. Ecol.">
        <title>Taxonomic and Functional Metagenomic Profiling of the Microbial Community in the Anoxic Sediment of a Sub-saline Shallow Lake (Laguna de Carrizo, Central Spain).</title>
        <authorList>
            <person name="Ferrer M."/>
            <person name="Guazzaroni M.E."/>
            <person name="Richter M."/>
            <person name="Garcia-Salamanca A."/>
            <person name="Yarza P."/>
            <person name="Suarez-Suarez A."/>
            <person name="Solano J."/>
            <person name="Alcaide M."/>
            <person name="van Dillewijn P."/>
            <person name="Molina-Henares M.A."/>
            <person name="Lopez-Cortes N."/>
            <person name="Al-Ramahi Y."/>
            <person name="Guerrero C."/>
            <person name="Acosta A."/>
            <person name="de Eugenio L.I."/>
            <person name="Martinez V."/>
            <person name="Marques S."/>
            <person name="Rojo F."/>
            <person name="Santero E."/>
            <person name="Genilloud O."/>
            <person name="Perez-Perez J."/>
            <person name="Rossello-Mora R."/>
            <person name="Ramos J.L."/>
        </authorList>
    </citation>
    <scope>NUCLEOTIDE SEQUENCE</scope>
</reference>
<dbReference type="InterPro" id="IPR015813">
    <property type="entry name" value="Pyrv/PenolPyrv_kinase-like_dom"/>
</dbReference>
<keyword evidence="7" id="KW-0460">Magnesium</keyword>
<comment type="cofactor">
    <cofactor evidence="1">
        <name>Mg(2+)</name>
        <dbReference type="ChEBI" id="CHEBI:18420"/>
    </cofactor>
</comment>
<dbReference type="PANTHER" id="PTHR46244:SF3">
    <property type="entry name" value="PHOSPHOENOLPYRUVATE-PROTEIN PHOSPHOTRANSFERASE"/>
    <property type="match status" value="1"/>
</dbReference>
<evidence type="ECO:0000259" key="11">
    <source>
        <dbReference type="Pfam" id="PF05524"/>
    </source>
</evidence>
<evidence type="ECO:0000256" key="5">
    <source>
        <dbReference type="ARBA" id="ARBA00022723"/>
    </source>
</evidence>
<dbReference type="Gene3D" id="3.50.30.10">
    <property type="entry name" value="Phosphohistidine domain"/>
    <property type="match status" value="1"/>
</dbReference>
<dbReference type="AlphaFoldDB" id="D9PH34"/>
<dbReference type="InterPro" id="IPR008731">
    <property type="entry name" value="PTS_EIN"/>
</dbReference>
<dbReference type="GO" id="GO:0009401">
    <property type="term" value="P:phosphoenolpyruvate-dependent sugar phosphotransferase system"/>
    <property type="evidence" value="ECO:0007669"/>
    <property type="project" value="InterPro"/>
</dbReference>
<feature type="domain" description="PEP-utilising enzyme C-terminal" evidence="10">
    <location>
        <begin position="244"/>
        <end position="292"/>
    </location>
</feature>
<dbReference type="Pfam" id="PF00391">
    <property type="entry name" value="PEP-utilizers"/>
    <property type="match status" value="1"/>
</dbReference>
<reference evidence="12" key="1">
    <citation type="submission" date="2010-07" db="EMBL/GenBank/DDBJ databases">
        <authorList>
            <consortium name="CONSOLIDER consortium CSD2007-00005"/>
            <person name="Guazzaroni M.-E."/>
            <person name="Richter M."/>
            <person name="Garcia-Salamanca A."/>
            <person name="Yarza P."/>
            <person name="Ferrer M."/>
        </authorList>
    </citation>
    <scope>NUCLEOTIDE SEQUENCE</scope>
</reference>
<dbReference type="Pfam" id="PF02896">
    <property type="entry name" value="PEP-utilizers_C"/>
    <property type="match status" value="1"/>
</dbReference>
<dbReference type="EMBL" id="ADZX01000351">
    <property type="protein sequence ID" value="EFK97136.1"/>
    <property type="molecule type" value="Genomic_DNA"/>
</dbReference>
<name>D9PH34_9ZZZZ</name>
<dbReference type="InterPro" id="IPR018274">
    <property type="entry name" value="PEP_util_AS"/>
</dbReference>
<evidence type="ECO:0000259" key="10">
    <source>
        <dbReference type="Pfam" id="PF02896"/>
    </source>
</evidence>
<dbReference type="Gene3D" id="1.10.274.10">
    <property type="entry name" value="PtsI, HPr-binding domain"/>
    <property type="match status" value="1"/>
</dbReference>
<dbReference type="PANTHER" id="PTHR46244">
    <property type="entry name" value="PHOSPHOENOLPYRUVATE-PROTEIN PHOSPHOTRANSFERASE"/>
    <property type="match status" value="1"/>
</dbReference>
<feature type="domain" description="Phosphotransferase system enzyme I N-terminal" evidence="11">
    <location>
        <begin position="1"/>
        <end position="118"/>
    </location>
</feature>
<protein>
    <recommendedName>
        <fullName evidence="3">Phosphoenolpyruvate-protein phosphotransferase</fullName>
    </recommendedName>
    <alternativeName>
        <fullName evidence="8">Phosphotransferase system, enzyme I</fullName>
    </alternativeName>
</protein>
<sequence>GIAIGRAYVLEKAKVSSVPFYDIKESDVPGEIARFEEALIKTRGEILEIQEKISRELDGVHADIFNAHLLLLEDRMFIEEVIKGLKKRKINVERIVLEVLDKIGAIFPKVNDEYLKERLADIKDVGNRIMKNLLGRPENDLKTIKDPVIIVAYDLSPSETAQMRKDKIIGFATDIGGRTSHTAIMARSLEIPAVVGLKNATGRVLDGDTVIVNGDEGLVIVNPAPEEIERFQKAKDKIINREKELYKLKDLPAETRDNYTLEILANIEFPEEIDSARQHGAGGIGLYRTEFFI</sequence>
<keyword evidence="5" id="KW-0479">Metal-binding</keyword>
<evidence type="ECO:0000256" key="6">
    <source>
        <dbReference type="ARBA" id="ARBA00022777"/>
    </source>
</evidence>
<organism evidence="12">
    <name type="scientific">sediment metagenome</name>
    <dbReference type="NCBI Taxonomy" id="749907"/>
    <lineage>
        <taxon>unclassified sequences</taxon>
        <taxon>metagenomes</taxon>
        <taxon>ecological metagenomes</taxon>
    </lineage>
</organism>
<feature type="domain" description="PEP-utilising enzyme mobile" evidence="9">
    <location>
        <begin position="144"/>
        <end position="217"/>
    </location>
</feature>
<evidence type="ECO:0000259" key="9">
    <source>
        <dbReference type="Pfam" id="PF00391"/>
    </source>
</evidence>
<proteinExistence type="inferred from homology"/>
<evidence type="ECO:0000256" key="3">
    <source>
        <dbReference type="ARBA" id="ARBA00016544"/>
    </source>
</evidence>
<dbReference type="InterPro" id="IPR036637">
    <property type="entry name" value="Phosphohistidine_dom_sf"/>
</dbReference>
<comment type="similarity">
    <text evidence="2">Belongs to the PEP-utilizing enzyme family.</text>
</comment>
<dbReference type="InterPro" id="IPR036618">
    <property type="entry name" value="PtsI_HPr-bd_sf"/>
</dbReference>
<gene>
    <name evidence="12" type="primary">ptsI</name>
    <name evidence="12" type="ORF">LDC_0833</name>
</gene>
<evidence type="ECO:0000256" key="8">
    <source>
        <dbReference type="ARBA" id="ARBA00033235"/>
    </source>
</evidence>
<comment type="caution">
    <text evidence="12">The sequence shown here is derived from an EMBL/GenBank/DDBJ whole genome shotgun (WGS) entry which is preliminary data.</text>
</comment>